<dbReference type="GO" id="GO:0003824">
    <property type="term" value="F:catalytic activity"/>
    <property type="evidence" value="ECO:0007669"/>
    <property type="project" value="InterPro"/>
</dbReference>
<dbReference type="Proteomes" id="UP000886724">
    <property type="component" value="Unassembled WGS sequence"/>
</dbReference>
<dbReference type="EMBL" id="DXET01000059">
    <property type="protein sequence ID" value="HIX80797.1"/>
    <property type="molecule type" value="Genomic_DNA"/>
</dbReference>
<accession>A0A9D1XKL4</accession>
<dbReference type="Gene3D" id="1.10.10.10">
    <property type="entry name" value="Winged helix-like DNA-binding domain superfamily/Winged helix DNA-binding domain"/>
    <property type="match status" value="1"/>
</dbReference>
<dbReference type="SUPFAM" id="SSF46767">
    <property type="entry name" value="Methylated DNA-protein cysteine methyltransferase, C-terminal domain"/>
    <property type="match status" value="1"/>
</dbReference>
<evidence type="ECO:0000259" key="2">
    <source>
        <dbReference type="Pfam" id="PF01035"/>
    </source>
</evidence>
<feature type="domain" description="Methylated-DNA-[protein]-cysteine S-methyltransferase DNA binding" evidence="2">
    <location>
        <begin position="7"/>
        <end position="81"/>
    </location>
</feature>
<dbReference type="PANTHER" id="PTHR42942">
    <property type="entry name" value="6-O-METHYLGUANINE DNA METHYLTRANSFERASE"/>
    <property type="match status" value="1"/>
</dbReference>
<dbReference type="CDD" id="cd06445">
    <property type="entry name" value="ATase"/>
    <property type="match status" value="1"/>
</dbReference>
<reference evidence="3" key="1">
    <citation type="journal article" date="2021" name="PeerJ">
        <title>Extensive microbial diversity within the chicken gut microbiome revealed by metagenomics and culture.</title>
        <authorList>
            <person name="Gilroy R."/>
            <person name="Ravi A."/>
            <person name="Getino M."/>
            <person name="Pursley I."/>
            <person name="Horton D.L."/>
            <person name="Alikhan N.F."/>
            <person name="Baker D."/>
            <person name="Gharbi K."/>
            <person name="Hall N."/>
            <person name="Watson M."/>
            <person name="Adriaenssens E.M."/>
            <person name="Foster-Nyarko E."/>
            <person name="Jarju S."/>
            <person name="Secka A."/>
            <person name="Antonio M."/>
            <person name="Oren A."/>
            <person name="Chaudhuri R.R."/>
            <person name="La Ragione R."/>
            <person name="Hildebrand F."/>
            <person name="Pallen M.J."/>
        </authorList>
    </citation>
    <scope>NUCLEOTIDE SEQUENCE</scope>
    <source>
        <strain evidence="3">ChiGjej1B1-14440</strain>
    </source>
</reference>
<dbReference type="InterPro" id="IPR036388">
    <property type="entry name" value="WH-like_DNA-bd_sf"/>
</dbReference>
<protein>
    <submittedName>
        <fullName evidence="3">MGMT family protein</fullName>
    </submittedName>
</protein>
<dbReference type="AlphaFoldDB" id="A0A9D1XKL4"/>
<organism evidence="3 4">
    <name type="scientific">Candidatus Erysipelatoclostridium merdavium</name>
    <dbReference type="NCBI Taxonomy" id="2838566"/>
    <lineage>
        <taxon>Bacteria</taxon>
        <taxon>Bacillati</taxon>
        <taxon>Bacillota</taxon>
        <taxon>Erysipelotrichia</taxon>
        <taxon>Erysipelotrichales</taxon>
        <taxon>Erysipelotrichales incertae sedis</taxon>
    </lineage>
</organism>
<proteinExistence type="predicted"/>
<dbReference type="GO" id="GO:0006281">
    <property type="term" value="P:DNA repair"/>
    <property type="evidence" value="ECO:0007669"/>
    <property type="project" value="InterPro"/>
</dbReference>
<evidence type="ECO:0000313" key="4">
    <source>
        <dbReference type="Proteomes" id="UP000886724"/>
    </source>
</evidence>
<gene>
    <name evidence="3" type="ORF">H9980_02355</name>
</gene>
<name>A0A9D1XKL4_9FIRM</name>
<dbReference type="InterPro" id="IPR036217">
    <property type="entry name" value="MethylDNA_cys_MeTrfase_DNAb"/>
</dbReference>
<dbReference type="PANTHER" id="PTHR42942:SF1">
    <property type="entry name" value="ALKYLTRANSFERASE-LIKE PROTEIN 1"/>
    <property type="match status" value="1"/>
</dbReference>
<keyword evidence="1" id="KW-0227">DNA damage</keyword>
<sequence length="99" mass="11127">MNDDLAYQILEIVAEIPKGKVASYKQIAILAGRSQNARLVGKILSHSEQYGNYPCHRVVNSAGRLVPGWIKQRELLCQEGVVFKSNGNVDMKKCQWQIL</sequence>
<comment type="caution">
    <text evidence="3">The sequence shown here is derived from an EMBL/GenBank/DDBJ whole genome shotgun (WGS) entry which is preliminary data.</text>
</comment>
<reference evidence="3" key="2">
    <citation type="submission" date="2021-04" db="EMBL/GenBank/DDBJ databases">
        <authorList>
            <person name="Gilroy R."/>
        </authorList>
    </citation>
    <scope>NUCLEOTIDE SEQUENCE</scope>
    <source>
        <strain evidence="3">ChiGjej1B1-14440</strain>
    </source>
</reference>
<evidence type="ECO:0000256" key="1">
    <source>
        <dbReference type="ARBA" id="ARBA00022763"/>
    </source>
</evidence>
<dbReference type="InterPro" id="IPR014048">
    <property type="entry name" value="MethylDNA_cys_MeTrfase_DNA-bd"/>
</dbReference>
<dbReference type="Pfam" id="PF01035">
    <property type="entry name" value="DNA_binding_1"/>
    <property type="match status" value="1"/>
</dbReference>
<evidence type="ECO:0000313" key="3">
    <source>
        <dbReference type="EMBL" id="HIX80797.1"/>
    </source>
</evidence>
<dbReference type="InterPro" id="IPR052520">
    <property type="entry name" value="ATL_DNA_repair"/>
</dbReference>